<comment type="caution">
    <text evidence="6">The sequence shown here is derived from an EMBL/GenBank/DDBJ whole genome shotgun (WGS) entry which is preliminary data.</text>
</comment>
<dbReference type="EC" id="3.1.1.61" evidence="2"/>
<dbReference type="Gene3D" id="3.40.50.180">
    <property type="entry name" value="Methylesterase CheB, C-terminal domain"/>
    <property type="match status" value="1"/>
</dbReference>
<dbReference type="AlphaFoldDB" id="A0A7X6IBB1"/>
<evidence type="ECO:0000256" key="4">
    <source>
        <dbReference type="PROSITE-ProRule" id="PRU00050"/>
    </source>
</evidence>
<evidence type="ECO:0000256" key="1">
    <source>
        <dbReference type="ARBA" id="ARBA00022801"/>
    </source>
</evidence>
<keyword evidence="7" id="KW-1185">Reference proteome</keyword>
<dbReference type="GO" id="GO:0005737">
    <property type="term" value="C:cytoplasm"/>
    <property type="evidence" value="ECO:0007669"/>
    <property type="project" value="InterPro"/>
</dbReference>
<evidence type="ECO:0000256" key="3">
    <source>
        <dbReference type="ARBA" id="ARBA00048267"/>
    </source>
</evidence>
<dbReference type="GO" id="GO:0008984">
    <property type="term" value="F:protein-glutamate methylesterase activity"/>
    <property type="evidence" value="ECO:0007669"/>
    <property type="project" value="UniProtKB-EC"/>
</dbReference>
<comment type="catalytic activity">
    <reaction evidence="3">
        <text>[protein]-L-glutamate 5-O-methyl ester + H2O = L-glutamyl-[protein] + methanol + H(+)</text>
        <dbReference type="Rhea" id="RHEA:23236"/>
        <dbReference type="Rhea" id="RHEA-COMP:10208"/>
        <dbReference type="Rhea" id="RHEA-COMP:10311"/>
        <dbReference type="ChEBI" id="CHEBI:15377"/>
        <dbReference type="ChEBI" id="CHEBI:15378"/>
        <dbReference type="ChEBI" id="CHEBI:17790"/>
        <dbReference type="ChEBI" id="CHEBI:29973"/>
        <dbReference type="ChEBI" id="CHEBI:82795"/>
        <dbReference type="EC" id="3.1.1.61"/>
    </reaction>
</comment>
<dbReference type="PANTHER" id="PTHR42872">
    <property type="entry name" value="PROTEIN-GLUTAMATE METHYLESTERASE/PROTEIN-GLUTAMINE GLUTAMINASE"/>
    <property type="match status" value="1"/>
</dbReference>
<dbReference type="SUPFAM" id="SSF52738">
    <property type="entry name" value="Methylesterase CheB, C-terminal domain"/>
    <property type="match status" value="1"/>
</dbReference>
<dbReference type="RefSeq" id="WP_168060098.1">
    <property type="nucleotide sequence ID" value="NZ_VTOW01000002.1"/>
</dbReference>
<accession>A0A7X6IBB1</accession>
<dbReference type="GO" id="GO:0006935">
    <property type="term" value="P:chemotaxis"/>
    <property type="evidence" value="ECO:0007669"/>
    <property type="project" value="InterPro"/>
</dbReference>
<dbReference type="EMBL" id="VTOW01000002">
    <property type="protein sequence ID" value="NKE71453.1"/>
    <property type="molecule type" value="Genomic_DNA"/>
</dbReference>
<dbReference type="InterPro" id="IPR011247">
    <property type="entry name" value="Chemotax_prot-Glu_Me-esterase"/>
</dbReference>
<organism evidence="6 7">
    <name type="scientific">Candidatus Manganitrophus noduliformans</name>
    <dbReference type="NCBI Taxonomy" id="2606439"/>
    <lineage>
        <taxon>Bacteria</taxon>
        <taxon>Pseudomonadati</taxon>
        <taxon>Nitrospirota</taxon>
        <taxon>Nitrospiria</taxon>
        <taxon>Candidatus Troglogloeales</taxon>
        <taxon>Candidatus Manganitrophaceae</taxon>
        <taxon>Candidatus Manganitrophus</taxon>
    </lineage>
</organism>
<feature type="domain" description="CheB-type methylesterase" evidence="5">
    <location>
        <begin position="16"/>
        <end position="198"/>
    </location>
</feature>
<gene>
    <name evidence="6" type="ORF">MNODULE_11955</name>
</gene>
<dbReference type="InterPro" id="IPR000673">
    <property type="entry name" value="Sig_transdc_resp-reg_Me-estase"/>
</dbReference>
<dbReference type="CDD" id="cd16433">
    <property type="entry name" value="CheB"/>
    <property type="match status" value="1"/>
</dbReference>
<comment type="caution">
    <text evidence="4">Lacks conserved residue(s) required for the propagation of feature annotation.</text>
</comment>
<dbReference type="Proteomes" id="UP000534783">
    <property type="component" value="Unassembled WGS sequence"/>
</dbReference>
<evidence type="ECO:0000259" key="5">
    <source>
        <dbReference type="PROSITE" id="PS50122"/>
    </source>
</evidence>
<dbReference type="GO" id="GO:0000156">
    <property type="term" value="F:phosphorelay response regulator activity"/>
    <property type="evidence" value="ECO:0007669"/>
    <property type="project" value="InterPro"/>
</dbReference>
<name>A0A7X6IBB1_9BACT</name>
<dbReference type="InterPro" id="IPR035909">
    <property type="entry name" value="CheB_C"/>
</dbReference>
<dbReference type="PIRSF" id="PIRSF036461">
    <property type="entry name" value="Chmtx_methlestr"/>
    <property type="match status" value="1"/>
</dbReference>
<evidence type="ECO:0000313" key="7">
    <source>
        <dbReference type="Proteomes" id="UP000534783"/>
    </source>
</evidence>
<sequence length="340" mass="36650">MIRKKGPRGNGKVSGKQQTRDIIAIGASAGGVEALKTLVSGFSPDLAASIFVVLHVSPFYPSVLPDILTRFGPLPAVHARNGDAILPGRIYVAPPDHHLTLEPGFIRTVRGPRENGHRPAVDPLFRAAARAYGPRSVGVVLTGALDCGTAGLMSIKARGGVAIVQDPNEALSPEMPQNAIKHVRVDHILPLAKISSLLAKLAREPVGREVVAMETKPIKKRSVFTCPECNGSMVESERGGLIQFECHVGHVFSTDGMAAAQAEELEAALWAGVRALEESEELARRMASRSDRKLAARLVEKAEGMRTHAQLLQKMLLGGDWMLSSAETVKENRLVRKKRK</sequence>
<proteinExistence type="predicted"/>
<reference evidence="6 7" key="1">
    <citation type="journal article" date="2020" name="Nature">
        <title>Bacterial chemolithoautotrophy via manganese oxidation.</title>
        <authorList>
            <person name="Yu H."/>
            <person name="Leadbetter J.R."/>
        </authorList>
    </citation>
    <scope>NUCLEOTIDE SEQUENCE [LARGE SCALE GENOMIC DNA]</scope>
    <source>
        <strain evidence="6 7">Mn-1</strain>
    </source>
</reference>
<keyword evidence="1" id="KW-0378">Hydrolase</keyword>
<dbReference type="PROSITE" id="PS50122">
    <property type="entry name" value="CHEB"/>
    <property type="match status" value="1"/>
</dbReference>
<protein>
    <recommendedName>
        <fullName evidence="2">protein-glutamate methylesterase</fullName>
        <ecNumber evidence="2">3.1.1.61</ecNumber>
    </recommendedName>
</protein>
<dbReference type="PANTHER" id="PTHR42872:SF6">
    <property type="entry name" value="PROTEIN-GLUTAMATE METHYLESTERASE_PROTEIN-GLUTAMINE GLUTAMINASE"/>
    <property type="match status" value="1"/>
</dbReference>
<evidence type="ECO:0000256" key="2">
    <source>
        <dbReference type="ARBA" id="ARBA00039140"/>
    </source>
</evidence>
<evidence type="ECO:0000313" key="6">
    <source>
        <dbReference type="EMBL" id="NKE71453.1"/>
    </source>
</evidence>
<dbReference type="Pfam" id="PF01339">
    <property type="entry name" value="CheB_methylest"/>
    <property type="match status" value="1"/>
</dbReference>